<feature type="compositionally biased region" description="Polar residues" evidence="1">
    <location>
        <begin position="31"/>
        <end position="41"/>
    </location>
</feature>
<dbReference type="SUPFAM" id="SSF56219">
    <property type="entry name" value="DNase I-like"/>
    <property type="match status" value="1"/>
</dbReference>
<proteinExistence type="predicted"/>
<dbReference type="Gene3D" id="3.60.10.10">
    <property type="entry name" value="Endonuclease/exonuclease/phosphatase"/>
    <property type="match status" value="1"/>
</dbReference>
<dbReference type="Pfam" id="PF03372">
    <property type="entry name" value="Exo_endo_phos"/>
    <property type="match status" value="1"/>
</dbReference>
<feature type="compositionally biased region" description="Basic and acidic residues" evidence="1">
    <location>
        <begin position="619"/>
        <end position="633"/>
    </location>
</feature>
<feature type="compositionally biased region" description="Basic residues" evidence="1">
    <location>
        <begin position="1"/>
        <end position="11"/>
    </location>
</feature>
<feature type="compositionally biased region" description="Polar residues" evidence="1">
    <location>
        <begin position="50"/>
        <end position="65"/>
    </location>
</feature>
<dbReference type="AlphaFoldDB" id="A0A9Q1CJJ4"/>
<dbReference type="Proteomes" id="UP001152320">
    <property type="component" value="Chromosome 3"/>
</dbReference>
<feature type="region of interest" description="Disordered" evidence="1">
    <location>
        <begin position="606"/>
        <end position="786"/>
    </location>
</feature>
<organism evidence="3 4">
    <name type="scientific">Holothuria leucospilota</name>
    <name type="common">Black long sea cucumber</name>
    <name type="synonym">Mertensiothuria leucospilota</name>
    <dbReference type="NCBI Taxonomy" id="206669"/>
    <lineage>
        <taxon>Eukaryota</taxon>
        <taxon>Metazoa</taxon>
        <taxon>Echinodermata</taxon>
        <taxon>Eleutherozoa</taxon>
        <taxon>Echinozoa</taxon>
        <taxon>Holothuroidea</taxon>
        <taxon>Aspidochirotacea</taxon>
        <taxon>Aspidochirotida</taxon>
        <taxon>Holothuriidae</taxon>
        <taxon>Holothuria</taxon>
    </lineage>
</organism>
<name>A0A9Q1CJJ4_HOLLE</name>
<accession>A0A9Q1CJJ4</accession>
<dbReference type="PANTHER" id="PTHR46670">
    <property type="entry name" value="ENDO/EXONUCLEASE/PHOSPHATASE DOMAIN-CONTAINING PROTEIN"/>
    <property type="match status" value="1"/>
</dbReference>
<feature type="domain" description="Endonuclease/exonuclease/phosphatase" evidence="2">
    <location>
        <begin position="281"/>
        <end position="486"/>
    </location>
</feature>
<feature type="compositionally biased region" description="Basic and acidic residues" evidence="1">
    <location>
        <begin position="656"/>
        <end position="681"/>
    </location>
</feature>
<protein>
    <recommendedName>
        <fullName evidence="2">Endonuclease/exonuclease/phosphatase domain-containing protein</fullName>
    </recommendedName>
</protein>
<dbReference type="InterPro" id="IPR036691">
    <property type="entry name" value="Endo/exonu/phosph_ase_sf"/>
</dbReference>
<dbReference type="OrthoDB" id="10072198at2759"/>
<feature type="compositionally biased region" description="Polar residues" evidence="1">
    <location>
        <begin position="683"/>
        <end position="692"/>
    </location>
</feature>
<sequence length="786" mass="88274">MRPDKHKKRQHAAYNAKKSGKKSSRQVRAPSDTNAARTKVSSRPEHLQEDQANIGTNSKPNSSDGVKNVMGQRVLSEKKNTDNSLPSFSRRKIESNWEQYEESLESDEMIDRRGADFTFLLNQTVGSDFRFKDEDSLDDSTQEDITSMLSFNCVELAQKLQSIALPERLEISRSMFDDGLRYSSCANPIVMVSHGSGLRYSRDYLLGLQFSGKTENKTSCALSFDTCVLLKAYNIHHGVCTIHSFPRREKAKRTRRGTRAGKAKWFSKLSSRNVSFCCVNTRSIRNKTTEFVDFVIENNFDIVSVTETWIKPDDTSVIANMTPLGYSLKHAPRIGAKHGGGVALLHKSSLVVQTCGADIKFISFESLHCDIIGERSSIILLTIYRPQSRSSGCSFNVFIDELATLFDHYLLKPLPFMLCGDFNVHVDNQDDANAMCFQNLLSSYGLVQHVASPTHQLGHTLDLFITRASDPIVFRNMQCKDGLSDHFAITCNLLIEKPPPLTKSVKTRNLKAINIDSFCNDVTNATDSSFLNLDLNGKVSHYNSVLSNLLETHAPATVRNVRIRPNTSWYDEIISSEKKKRRKLEKKWRKSRLEIDRQLYKQKQKILDQDAVTSGTMGHSEDSPRPQNDDKPVTSDGTPTDNYLDQELDDILSLTEKSRTSEMPHRTESNSSKRELLEEPSRVITSSNSEVKTYSPKDGSQTKHLECSEEDELDFLLSLNAPAVEAKSKNQDEPPVKGEDKNPNPANENCQKSENSVPVDSAGPSVSSSEIATENLDDWLDSILED</sequence>
<feature type="compositionally biased region" description="Polar residues" evidence="1">
    <location>
        <begin position="744"/>
        <end position="772"/>
    </location>
</feature>
<reference evidence="3" key="1">
    <citation type="submission" date="2021-10" db="EMBL/GenBank/DDBJ databases">
        <title>Tropical sea cucumber genome reveals ecological adaptation and Cuvierian tubules defense mechanism.</title>
        <authorList>
            <person name="Chen T."/>
        </authorList>
    </citation>
    <scope>NUCLEOTIDE SEQUENCE</scope>
    <source>
        <strain evidence="3">Nanhai2018</strain>
        <tissue evidence="3">Muscle</tissue>
    </source>
</reference>
<keyword evidence="4" id="KW-1185">Reference proteome</keyword>
<evidence type="ECO:0000313" key="4">
    <source>
        <dbReference type="Proteomes" id="UP001152320"/>
    </source>
</evidence>
<feature type="compositionally biased region" description="Basic and acidic residues" evidence="1">
    <location>
        <begin position="726"/>
        <end position="742"/>
    </location>
</feature>
<dbReference type="InterPro" id="IPR005135">
    <property type="entry name" value="Endo/exonuclease/phosphatase"/>
</dbReference>
<evidence type="ECO:0000313" key="3">
    <source>
        <dbReference type="EMBL" id="KAJ8045634.1"/>
    </source>
</evidence>
<dbReference type="EMBL" id="JAIZAY010000003">
    <property type="protein sequence ID" value="KAJ8045634.1"/>
    <property type="molecule type" value="Genomic_DNA"/>
</dbReference>
<feature type="region of interest" description="Disordered" evidence="1">
    <location>
        <begin position="1"/>
        <end position="67"/>
    </location>
</feature>
<comment type="caution">
    <text evidence="3">The sequence shown here is derived from an EMBL/GenBank/DDBJ whole genome shotgun (WGS) entry which is preliminary data.</text>
</comment>
<feature type="compositionally biased region" description="Acidic residues" evidence="1">
    <location>
        <begin position="775"/>
        <end position="786"/>
    </location>
</feature>
<dbReference type="GO" id="GO:0003824">
    <property type="term" value="F:catalytic activity"/>
    <property type="evidence" value="ECO:0007669"/>
    <property type="project" value="InterPro"/>
</dbReference>
<evidence type="ECO:0000259" key="2">
    <source>
        <dbReference type="Pfam" id="PF03372"/>
    </source>
</evidence>
<gene>
    <name evidence="3" type="ORF">HOLleu_08678</name>
</gene>
<evidence type="ECO:0000256" key="1">
    <source>
        <dbReference type="SAM" id="MobiDB-lite"/>
    </source>
</evidence>
<dbReference type="PANTHER" id="PTHR46670:SF3">
    <property type="entry name" value="ENDONUCLEASE_EXONUCLEASE_PHOSPHATASE DOMAIN-CONTAINING PROTEIN"/>
    <property type="match status" value="1"/>
</dbReference>